<protein>
    <submittedName>
        <fullName evidence="2">Uncharacterized protein</fullName>
    </submittedName>
</protein>
<dbReference type="Proteomes" id="UP000812270">
    <property type="component" value="Unassembled WGS sequence"/>
</dbReference>
<comment type="caution">
    <text evidence="2">The sequence shown here is derived from an EMBL/GenBank/DDBJ whole genome shotgun (WGS) entry which is preliminary data.</text>
</comment>
<evidence type="ECO:0000313" key="2">
    <source>
        <dbReference type="EMBL" id="MBV4355613.1"/>
    </source>
</evidence>
<name>A0A9E2S2W5_9BACT</name>
<dbReference type="AlphaFoldDB" id="A0A9E2S2W5"/>
<dbReference type="EMBL" id="JAHSPG010000001">
    <property type="protein sequence ID" value="MBV4355613.1"/>
    <property type="molecule type" value="Genomic_DNA"/>
</dbReference>
<evidence type="ECO:0000313" key="3">
    <source>
        <dbReference type="Proteomes" id="UP000812270"/>
    </source>
</evidence>
<feature type="region of interest" description="Disordered" evidence="1">
    <location>
        <begin position="1"/>
        <end position="32"/>
    </location>
</feature>
<evidence type="ECO:0000256" key="1">
    <source>
        <dbReference type="SAM" id="MobiDB-lite"/>
    </source>
</evidence>
<dbReference type="RefSeq" id="WP_217789165.1">
    <property type="nucleotide sequence ID" value="NZ_JAHSPG010000001.1"/>
</dbReference>
<organism evidence="2 3">
    <name type="scientific">Pinibacter aurantiacus</name>
    <dbReference type="NCBI Taxonomy" id="2851599"/>
    <lineage>
        <taxon>Bacteria</taxon>
        <taxon>Pseudomonadati</taxon>
        <taxon>Bacteroidota</taxon>
        <taxon>Chitinophagia</taxon>
        <taxon>Chitinophagales</taxon>
        <taxon>Chitinophagaceae</taxon>
        <taxon>Pinibacter</taxon>
    </lineage>
</organism>
<keyword evidence="3" id="KW-1185">Reference proteome</keyword>
<reference evidence="2" key="1">
    <citation type="submission" date="2021-06" db="EMBL/GenBank/DDBJ databases">
        <authorList>
            <person name="Huq M.A."/>
        </authorList>
    </citation>
    <scope>NUCLEOTIDE SEQUENCE</scope>
    <source>
        <strain evidence="2">MAH-26</strain>
    </source>
</reference>
<feature type="compositionally biased region" description="Basic residues" evidence="1">
    <location>
        <begin position="1"/>
        <end position="23"/>
    </location>
</feature>
<proteinExistence type="predicted"/>
<accession>A0A9E2S2W5</accession>
<sequence length="79" mass="8355">MAARKKAAKKATKKAAKPKKAAPKKAAPALRGASKCVCDMAVDGTYWCFKKVQGSWIGCSGPYETLEECKATTGEICEG</sequence>
<gene>
    <name evidence="2" type="ORF">KTO63_00545</name>
</gene>